<dbReference type="InterPro" id="IPR029044">
    <property type="entry name" value="Nucleotide-diphossugar_trans"/>
</dbReference>
<evidence type="ECO:0000259" key="8">
    <source>
        <dbReference type="Pfam" id="PF00483"/>
    </source>
</evidence>
<keyword evidence="10" id="KW-1185">Reference proteome</keyword>
<keyword evidence="6" id="KW-0342">GTP-binding</keyword>
<dbReference type="PANTHER" id="PTHR46390">
    <property type="entry name" value="MANNOSE-1-PHOSPHATE GUANYLYLTRANSFERASE"/>
    <property type="match status" value="1"/>
</dbReference>
<evidence type="ECO:0000256" key="6">
    <source>
        <dbReference type="ARBA" id="ARBA00023134"/>
    </source>
</evidence>
<evidence type="ECO:0000313" key="9">
    <source>
        <dbReference type="EMBL" id="TCN62094.1"/>
    </source>
</evidence>
<dbReference type="GO" id="GO:0005525">
    <property type="term" value="F:GTP binding"/>
    <property type="evidence" value="ECO:0007669"/>
    <property type="project" value="UniProtKB-KW"/>
</dbReference>
<evidence type="ECO:0000313" key="10">
    <source>
        <dbReference type="Proteomes" id="UP000294830"/>
    </source>
</evidence>
<dbReference type="InterPro" id="IPR005835">
    <property type="entry name" value="NTP_transferase_dom"/>
</dbReference>
<feature type="domain" description="Nucleotidyl transferase" evidence="8">
    <location>
        <begin position="8"/>
        <end position="290"/>
    </location>
</feature>
<comment type="catalytic activity">
    <reaction evidence="7">
        <text>alpha-D-mannose 1-phosphate + GTP + H(+) = GDP-alpha-D-mannose + diphosphate</text>
        <dbReference type="Rhea" id="RHEA:15229"/>
        <dbReference type="ChEBI" id="CHEBI:15378"/>
        <dbReference type="ChEBI" id="CHEBI:33019"/>
        <dbReference type="ChEBI" id="CHEBI:37565"/>
        <dbReference type="ChEBI" id="CHEBI:57527"/>
        <dbReference type="ChEBI" id="CHEBI:58409"/>
        <dbReference type="EC" id="2.7.7.13"/>
    </reaction>
</comment>
<comment type="similarity">
    <text evidence="1">Belongs to the mannose-6-phosphate isomerase type 2 family.</text>
</comment>
<dbReference type="Pfam" id="PF00483">
    <property type="entry name" value="NTP_transferase"/>
    <property type="match status" value="1"/>
</dbReference>
<organism evidence="9 10">
    <name type="scientific">Acetobacteroides hydrogenigenes</name>
    <dbReference type="NCBI Taxonomy" id="979970"/>
    <lineage>
        <taxon>Bacteria</taxon>
        <taxon>Pseudomonadati</taxon>
        <taxon>Bacteroidota</taxon>
        <taxon>Bacteroidia</taxon>
        <taxon>Bacteroidales</taxon>
        <taxon>Rikenellaceae</taxon>
        <taxon>Acetobacteroides</taxon>
    </lineage>
</organism>
<evidence type="ECO:0000256" key="5">
    <source>
        <dbReference type="ARBA" id="ARBA00022741"/>
    </source>
</evidence>
<gene>
    <name evidence="9" type="ORF">CLV25_1205</name>
</gene>
<dbReference type="SUPFAM" id="SSF159283">
    <property type="entry name" value="Guanosine diphospho-D-mannose pyrophosphorylase/mannose-6-phosphate isomerase linker domain"/>
    <property type="match status" value="1"/>
</dbReference>
<protein>
    <recommendedName>
        <fullName evidence="2">mannose-1-phosphate guanylyltransferase</fullName>
        <ecNumber evidence="2">2.7.7.13</ecNumber>
    </recommendedName>
</protein>
<dbReference type="OrthoDB" id="9806359at2"/>
<dbReference type="EMBL" id="SLWB01000020">
    <property type="protein sequence ID" value="TCN62094.1"/>
    <property type="molecule type" value="Genomic_DNA"/>
</dbReference>
<reference evidence="9 10" key="1">
    <citation type="submission" date="2019-03" db="EMBL/GenBank/DDBJ databases">
        <title>Genomic Encyclopedia of Archaeal and Bacterial Type Strains, Phase II (KMG-II): from individual species to whole genera.</title>
        <authorList>
            <person name="Goeker M."/>
        </authorList>
    </citation>
    <scope>NUCLEOTIDE SEQUENCE [LARGE SCALE GENOMIC DNA]</scope>
    <source>
        <strain evidence="9 10">RL-C</strain>
    </source>
</reference>
<dbReference type="SUPFAM" id="SSF53448">
    <property type="entry name" value="Nucleotide-diphospho-sugar transferases"/>
    <property type="match status" value="1"/>
</dbReference>
<evidence type="ECO:0000256" key="4">
    <source>
        <dbReference type="ARBA" id="ARBA00022695"/>
    </source>
</evidence>
<keyword evidence="5" id="KW-0547">Nucleotide-binding</keyword>
<dbReference type="Gene3D" id="3.90.550.10">
    <property type="entry name" value="Spore Coat Polysaccharide Biosynthesis Protein SpsA, Chain A"/>
    <property type="match status" value="1"/>
</dbReference>
<dbReference type="GO" id="GO:0004475">
    <property type="term" value="F:mannose-1-phosphate guanylyltransferase (GTP) activity"/>
    <property type="evidence" value="ECO:0007669"/>
    <property type="project" value="UniProtKB-EC"/>
</dbReference>
<dbReference type="AlphaFoldDB" id="A0A4R2E8K7"/>
<proteinExistence type="inferred from homology"/>
<dbReference type="FunFam" id="3.90.550.10:FF:000046">
    <property type="entry name" value="Mannose-1-phosphate guanylyltransferase (GDP)"/>
    <property type="match status" value="1"/>
</dbReference>
<keyword evidence="3 9" id="KW-0808">Transferase</keyword>
<dbReference type="GO" id="GO:0009298">
    <property type="term" value="P:GDP-mannose biosynthetic process"/>
    <property type="evidence" value="ECO:0007669"/>
    <property type="project" value="TreeGrafter"/>
</dbReference>
<evidence type="ECO:0000256" key="1">
    <source>
        <dbReference type="ARBA" id="ARBA00006115"/>
    </source>
</evidence>
<dbReference type="InterPro" id="IPR049577">
    <property type="entry name" value="GMPP_N"/>
</dbReference>
<dbReference type="EC" id="2.7.7.13" evidence="2"/>
<comment type="caution">
    <text evidence="9">The sequence shown here is derived from an EMBL/GenBank/DDBJ whole genome shotgun (WGS) entry which is preliminary data.</text>
</comment>
<dbReference type="PANTHER" id="PTHR46390:SF1">
    <property type="entry name" value="MANNOSE-1-PHOSPHATE GUANYLYLTRANSFERASE"/>
    <property type="match status" value="1"/>
</dbReference>
<name>A0A4R2E8K7_9BACT</name>
<dbReference type="CDD" id="cd02509">
    <property type="entry name" value="GDP-M1P_Guanylyltransferase"/>
    <property type="match status" value="1"/>
</dbReference>
<dbReference type="Proteomes" id="UP000294830">
    <property type="component" value="Unassembled WGS sequence"/>
</dbReference>
<keyword evidence="4 9" id="KW-0548">Nucleotidyltransferase</keyword>
<accession>A0A4R2E8K7</accession>
<dbReference type="InterPro" id="IPR051161">
    <property type="entry name" value="Mannose-6P_isomerase_type2"/>
</dbReference>
<dbReference type="RefSeq" id="WP_131840469.1">
    <property type="nucleotide sequence ID" value="NZ_SLWB01000020.1"/>
</dbReference>
<evidence type="ECO:0000256" key="3">
    <source>
        <dbReference type="ARBA" id="ARBA00022679"/>
    </source>
</evidence>
<sequence length="361" mass="40803">MASNRYCIIMAGGIGSRFWPLSNTSTPKQFLDLLGVGKTFLQSTFDRFSRIIPVENIFVVTNDIYKELVLEQLPMLTENQVLLEPLRRKTAPCIAYASYKLLNIDPNANIVVTPADHLILNESEFLMAVESAFVFTENQDVLMTLGITPNRPETGYGYIQINHNEAVKGHPSIFKVKTFTEKPNREIARVFVDSGEFVWNSGIFIWSLKSILKAFSTHLPEIDSLFRDGVGIYNSPQEKDFIAKVYSLCRSVSIDYGIMESASNVYVHCADFGWSDVGTWNSLFNNSPKDEVNNVRVGNKILAYRSTGCIIENKTDRPIIVEGLTDYLVIQTDDATMIINKHNEHEIKNYASDVETNFKPK</sequence>
<evidence type="ECO:0000256" key="7">
    <source>
        <dbReference type="ARBA" id="ARBA00047343"/>
    </source>
</evidence>
<evidence type="ECO:0000256" key="2">
    <source>
        <dbReference type="ARBA" id="ARBA00012387"/>
    </source>
</evidence>